<dbReference type="InterPro" id="IPR052712">
    <property type="entry name" value="Acid_resist_chaperone_HdeD"/>
</dbReference>
<evidence type="ECO:0000313" key="3">
    <source>
        <dbReference type="EMBL" id="RHJ86015.1"/>
    </source>
</evidence>
<protein>
    <recommendedName>
        <fullName evidence="5">DUF308 domain-containing protein</fullName>
    </recommendedName>
</protein>
<dbReference type="OrthoDB" id="1778661at2"/>
<comment type="caution">
    <text evidence="3">The sequence shown here is derived from an EMBL/GenBank/DDBJ whole genome shotgun (WGS) entry which is preliminary data.</text>
</comment>
<sequence>MRILTIIVGALLTILGVFSVANAGLSFLSLAFPIGVVLIIVGMVECFAYKRTVEDEENRHWVLIEGLTTFILGVVVLTGQLAADIAVPVVFGMWSMISGIRGFVIVTQVVEKKEKDIDFYWTVVVSALNLIVGVYTFFNLMLFHLSVLMILGVCFVVQGANVIKIGVDISYTKPELIKTKEEKIADAEAAAEEAHEEVKKAIKKARQARKGIKKAEESKEFHEMISEPIGETNSEEPEESKEE</sequence>
<dbReference type="EMBL" id="QRMS01000004">
    <property type="protein sequence ID" value="RHJ86015.1"/>
    <property type="molecule type" value="Genomic_DNA"/>
</dbReference>
<feature type="region of interest" description="Disordered" evidence="1">
    <location>
        <begin position="213"/>
        <end position="243"/>
    </location>
</feature>
<dbReference type="InterPro" id="IPR005325">
    <property type="entry name" value="DUF308_memb"/>
</dbReference>
<feature type="transmembrane region" description="Helical" evidence="2">
    <location>
        <begin position="144"/>
        <end position="163"/>
    </location>
</feature>
<dbReference type="GeneID" id="83004108"/>
<dbReference type="GO" id="GO:0005886">
    <property type="term" value="C:plasma membrane"/>
    <property type="evidence" value="ECO:0007669"/>
    <property type="project" value="TreeGrafter"/>
</dbReference>
<feature type="transmembrane region" description="Helical" evidence="2">
    <location>
        <begin position="29"/>
        <end position="49"/>
    </location>
</feature>
<dbReference type="PANTHER" id="PTHR34989">
    <property type="entry name" value="PROTEIN HDED"/>
    <property type="match status" value="1"/>
</dbReference>
<dbReference type="AlphaFoldDB" id="A0A415DYT8"/>
<evidence type="ECO:0008006" key="5">
    <source>
        <dbReference type="Google" id="ProtNLM"/>
    </source>
</evidence>
<dbReference type="STRING" id="1776384.GCA_900086585_01734"/>
<feature type="compositionally biased region" description="Acidic residues" evidence="1">
    <location>
        <begin position="233"/>
        <end position="243"/>
    </location>
</feature>
<dbReference type="PANTHER" id="PTHR34989:SF1">
    <property type="entry name" value="PROTEIN HDED"/>
    <property type="match status" value="1"/>
</dbReference>
<keyword evidence="4" id="KW-1185">Reference proteome</keyword>
<keyword evidence="2" id="KW-1133">Transmembrane helix</keyword>
<feature type="compositionally biased region" description="Basic and acidic residues" evidence="1">
    <location>
        <begin position="213"/>
        <end position="225"/>
    </location>
</feature>
<feature type="transmembrane region" description="Helical" evidence="2">
    <location>
        <begin position="85"/>
        <end position="107"/>
    </location>
</feature>
<dbReference type="Proteomes" id="UP000284841">
    <property type="component" value="Unassembled WGS sequence"/>
</dbReference>
<keyword evidence="2" id="KW-0472">Membrane</keyword>
<organism evidence="3 4">
    <name type="scientific">Emergencia timonensis</name>
    <dbReference type="NCBI Taxonomy" id="1776384"/>
    <lineage>
        <taxon>Bacteria</taxon>
        <taxon>Bacillati</taxon>
        <taxon>Bacillota</taxon>
        <taxon>Clostridia</taxon>
        <taxon>Peptostreptococcales</taxon>
        <taxon>Anaerovoracaceae</taxon>
        <taxon>Emergencia</taxon>
    </lineage>
</organism>
<evidence type="ECO:0000256" key="2">
    <source>
        <dbReference type="SAM" id="Phobius"/>
    </source>
</evidence>
<evidence type="ECO:0000313" key="4">
    <source>
        <dbReference type="Proteomes" id="UP000284841"/>
    </source>
</evidence>
<feature type="transmembrane region" description="Helical" evidence="2">
    <location>
        <begin position="119"/>
        <end position="138"/>
    </location>
</feature>
<gene>
    <name evidence="3" type="ORF">DW099_14345</name>
</gene>
<keyword evidence="2" id="KW-0812">Transmembrane</keyword>
<reference evidence="3 4" key="1">
    <citation type="submission" date="2018-08" db="EMBL/GenBank/DDBJ databases">
        <title>A genome reference for cultivated species of the human gut microbiota.</title>
        <authorList>
            <person name="Zou Y."/>
            <person name="Xue W."/>
            <person name="Luo G."/>
        </authorList>
    </citation>
    <scope>NUCLEOTIDE SEQUENCE [LARGE SCALE GENOMIC DNA]</scope>
    <source>
        <strain evidence="3 4">AM07-24</strain>
    </source>
</reference>
<name>A0A415DYT8_9FIRM</name>
<evidence type="ECO:0000256" key="1">
    <source>
        <dbReference type="SAM" id="MobiDB-lite"/>
    </source>
</evidence>
<dbReference type="Pfam" id="PF03729">
    <property type="entry name" value="DUF308"/>
    <property type="match status" value="1"/>
</dbReference>
<proteinExistence type="predicted"/>
<accession>A0A415DYT8</accession>
<feature type="transmembrane region" description="Helical" evidence="2">
    <location>
        <begin position="61"/>
        <end position="79"/>
    </location>
</feature>
<dbReference type="RefSeq" id="WP_067536645.1">
    <property type="nucleotide sequence ID" value="NZ_AP025567.1"/>
</dbReference>